<dbReference type="GeneID" id="62237772"/>
<evidence type="ECO:0000313" key="1">
    <source>
        <dbReference type="EMBL" id="KAF7915658.1"/>
    </source>
</evidence>
<comment type="caution">
    <text evidence="1">The sequence shown here is derived from an EMBL/GenBank/DDBJ whole genome shotgun (WGS) entry which is preliminary data.</text>
</comment>
<dbReference type="EMBL" id="RCSX01000043">
    <property type="protein sequence ID" value="KAF7915658.1"/>
    <property type="molecule type" value="Genomic_DNA"/>
</dbReference>
<proteinExistence type="predicted"/>
<dbReference type="RefSeq" id="XP_038804988.1">
    <property type="nucleotide sequence ID" value="XM_038958623.1"/>
</dbReference>
<organism evidence="1 2">
    <name type="scientific">Botrytis deweyae</name>
    <dbReference type="NCBI Taxonomy" id="2478750"/>
    <lineage>
        <taxon>Eukaryota</taxon>
        <taxon>Fungi</taxon>
        <taxon>Dikarya</taxon>
        <taxon>Ascomycota</taxon>
        <taxon>Pezizomycotina</taxon>
        <taxon>Leotiomycetes</taxon>
        <taxon>Helotiales</taxon>
        <taxon>Sclerotiniaceae</taxon>
        <taxon>Botrytis</taxon>
    </lineage>
</organism>
<protein>
    <submittedName>
        <fullName evidence="1">Uncharacterized protein</fullName>
    </submittedName>
</protein>
<dbReference type="Proteomes" id="UP000783213">
    <property type="component" value="Unassembled WGS sequence"/>
</dbReference>
<evidence type="ECO:0000313" key="2">
    <source>
        <dbReference type="Proteomes" id="UP000783213"/>
    </source>
</evidence>
<sequence length="61" mass="6618">MTLCRSGEHTLWFQISSYPGIGSPVVPGHLLIQREAVFLGAPAPSAYAHTLRQGKLANMHC</sequence>
<name>A0ABQ7I704_9HELO</name>
<reference evidence="1 2" key="1">
    <citation type="journal article" date="2020" name="Genome Biol. Evol.">
        <title>Comparative genomics of Sclerotiniaceae.</title>
        <authorList>
            <person name="Valero Jimenez C.A."/>
            <person name="Steentjes M."/>
            <person name="Scholten O.E."/>
            <person name="Van Kan J.A.L."/>
        </authorList>
    </citation>
    <scope>NUCLEOTIDE SEQUENCE [LARGE SCALE GENOMIC DNA]</scope>
    <source>
        <strain evidence="1 2">B1</strain>
    </source>
</reference>
<keyword evidence="2" id="KW-1185">Reference proteome</keyword>
<gene>
    <name evidence="1" type="ORF">EAE98_011001</name>
</gene>
<accession>A0ABQ7I704</accession>